<keyword evidence="10 11" id="KW-0472">Membrane</keyword>
<keyword evidence="3 11" id="KW-0813">Transport</keyword>
<dbReference type="EMBL" id="CAADEY010000022">
    <property type="protein sequence ID" value="VFJ48661.1"/>
    <property type="molecule type" value="Genomic_DNA"/>
</dbReference>
<evidence type="ECO:0000256" key="8">
    <source>
        <dbReference type="ARBA" id="ARBA00022989"/>
    </source>
</evidence>
<dbReference type="GO" id="GO:0043190">
    <property type="term" value="C:ATP-binding cassette (ABC) transporter complex"/>
    <property type="evidence" value="ECO:0007669"/>
    <property type="project" value="InterPro"/>
</dbReference>
<evidence type="ECO:0000256" key="10">
    <source>
        <dbReference type="ARBA" id="ARBA00023136"/>
    </source>
</evidence>
<dbReference type="GO" id="GO:0015774">
    <property type="term" value="P:polysaccharide transport"/>
    <property type="evidence" value="ECO:0007669"/>
    <property type="project" value="UniProtKB-KW"/>
</dbReference>
<sequence>MAETSLATALAIQRRVIGALLLREVITRYGRHGFGMLWLIFEPMLFTLTITAVWYLIRGDKVSDISIVAFAITGFSSFRLWSSAANQCSKAISANQNLLYHRNVKVIDIFISRVLLELVGSTASFAILTTVFAFVGAMDWPRDLVPVLGGWLLLCWFGLALGFVVGALSERIEAFMRIWQVINRVLFFVSGTFFMVHWLPEAVQEIILWLPMVHGVEMVRHGYFGDMIPTYENPGYFAAVNLTLTLIGLVLVRQSSRGV</sequence>
<dbReference type="PRINTS" id="PR00164">
    <property type="entry name" value="ABC2TRNSPORT"/>
</dbReference>
<feature type="domain" description="ABC transmembrane type-2" evidence="12">
    <location>
        <begin position="34"/>
        <end position="255"/>
    </location>
</feature>
<evidence type="ECO:0000259" key="12">
    <source>
        <dbReference type="PROSITE" id="PS51012"/>
    </source>
</evidence>
<keyword evidence="9" id="KW-0625">Polysaccharide transport</keyword>
<evidence type="ECO:0000256" key="5">
    <source>
        <dbReference type="ARBA" id="ARBA00022597"/>
    </source>
</evidence>
<dbReference type="Pfam" id="PF01061">
    <property type="entry name" value="ABC2_membrane"/>
    <property type="match status" value="1"/>
</dbReference>
<proteinExistence type="inferred from homology"/>
<feature type="transmembrane region" description="Helical" evidence="11">
    <location>
        <begin position="235"/>
        <end position="252"/>
    </location>
</feature>
<evidence type="ECO:0000256" key="6">
    <source>
        <dbReference type="ARBA" id="ARBA00022692"/>
    </source>
</evidence>
<evidence type="ECO:0000256" key="7">
    <source>
        <dbReference type="ARBA" id="ARBA00022903"/>
    </source>
</evidence>
<dbReference type="PANTHER" id="PTHR30413">
    <property type="entry name" value="INNER MEMBRANE TRANSPORT PERMEASE"/>
    <property type="match status" value="1"/>
</dbReference>
<feature type="transmembrane region" description="Helical" evidence="11">
    <location>
        <begin position="148"/>
        <end position="169"/>
    </location>
</feature>
<name>A0A450S9H0_9GAMM</name>
<feature type="transmembrane region" description="Helical" evidence="11">
    <location>
        <begin position="114"/>
        <end position="136"/>
    </location>
</feature>
<comment type="similarity">
    <text evidence="2 11">Belongs to the ABC-2 integral membrane protein family.</text>
</comment>
<feature type="transmembrane region" description="Helical" evidence="11">
    <location>
        <begin position="63"/>
        <end position="81"/>
    </location>
</feature>
<keyword evidence="4 11" id="KW-1003">Cell membrane</keyword>
<accession>A0A450S9H0</accession>
<keyword evidence="8 11" id="KW-1133">Transmembrane helix</keyword>
<evidence type="ECO:0000256" key="9">
    <source>
        <dbReference type="ARBA" id="ARBA00023047"/>
    </source>
</evidence>
<protein>
    <recommendedName>
        <fullName evidence="11">Transport permease protein</fullName>
    </recommendedName>
</protein>
<dbReference type="GO" id="GO:0140359">
    <property type="term" value="F:ABC-type transporter activity"/>
    <property type="evidence" value="ECO:0007669"/>
    <property type="project" value="InterPro"/>
</dbReference>
<comment type="subcellular location">
    <subcellularLocation>
        <location evidence="11">Cell inner membrane</location>
        <topology evidence="11">Multi-pass membrane protein</topology>
    </subcellularLocation>
    <subcellularLocation>
        <location evidence="1">Cell membrane</location>
        <topology evidence="1">Multi-pass membrane protein</topology>
    </subcellularLocation>
</comment>
<evidence type="ECO:0000256" key="11">
    <source>
        <dbReference type="RuleBase" id="RU361157"/>
    </source>
</evidence>
<dbReference type="AlphaFoldDB" id="A0A450S9H0"/>
<reference evidence="13" key="1">
    <citation type="submission" date="2019-02" db="EMBL/GenBank/DDBJ databases">
        <authorList>
            <person name="Gruber-Vodicka R. H."/>
            <person name="Seah K. B. B."/>
        </authorList>
    </citation>
    <scope>NUCLEOTIDE SEQUENCE</scope>
    <source>
        <strain evidence="13">BECK_DK161</strain>
    </source>
</reference>
<dbReference type="InterPro" id="IPR000412">
    <property type="entry name" value="ABC_2_transport"/>
</dbReference>
<evidence type="ECO:0000256" key="3">
    <source>
        <dbReference type="ARBA" id="ARBA00022448"/>
    </source>
</evidence>
<dbReference type="GO" id="GO:0015920">
    <property type="term" value="P:lipopolysaccharide transport"/>
    <property type="evidence" value="ECO:0007669"/>
    <property type="project" value="TreeGrafter"/>
</dbReference>
<keyword evidence="5" id="KW-0762">Sugar transport</keyword>
<gene>
    <name evidence="13" type="ORF">BECKDK2373C_GA0170839_102236</name>
</gene>
<evidence type="ECO:0000256" key="2">
    <source>
        <dbReference type="ARBA" id="ARBA00007783"/>
    </source>
</evidence>
<keyword evidence="7" id="KW-0972">Capsule biogenesis/degradation</keyword>
<evidence type="ECO:0000256" key="4">
    <source>
        <dbReference type="ARBA" id="ARBA00022475"/>
    </source>
</evidence>
<feature type="transmembrane region" description="Helical" evidence="11">
    <location>
        <begin position="36"/>
        <end position="57"/>
    </location>
</feature>
<organism evidence="13">
    <name type="scientific">Candidatus Kentrum sp. DK</name>
    <dbReference type="NCBI Taxonomy" id="2126562"/>
    <lineage>
        <taxon>Bacteria</taxon>
        <taxon>Pseudomonadati</taxon>
        <taxon>Pseudomonadota</taxon>
        <taxon>Gammaproteobacteria</taxon>
        <taxon>Candidatus Kentrum</taxon>
    </lineage>
</organism>
<dbReference type="PROSITE" id="PS51012">
    <property type="entry name" value="ABC_TM2"/>
    <property type="match status" value="1"/>
</dbReference>
<keyword evidence="6 11" id="KW-0812">Transmembrane</keyword>
<dbReference type="PANTHER" id="PTHR30413:SF10">
    <property type="entry name" value="CAPSULE POLYSACCHARIDE EXPORT INNER-MEMBRANE PROTEIN CTRC"/>
    <property type="match status" value="1"/>
</dbReference>
<dbReference type="InterPro" id="IPR013525">
    <property type="entry name" value="ABC2_TM"/>
</dbReference>
<feature type="transmembrane region" description="Helical" evidence="11">
    <location>
        <begin position="181"/>
        <end position="199"/>
    </location>
</feature>
<evidence type="ECO:0000256" key="1">
    <source>
        <dbReference type="ARBA" id="ARBA00004651"/>
    </source>
</evidence>
<dbReference type="InterPro" id="IPR047817">
    <property type="entry name" value="ABC2_TM_bact-type"/>
</dbReference>
<evidence type="ECO:0000313" key="13">
    <source>
        <dbReference type="EMBL" id="VFJ48661.1"/>
    </source>
</evidence>